<keyword evidence="8" id="KW-1185">Reference proteome</keyword>
<dbReference type="PROSITE" id="PS00101">
    <property type="entry name" value="HEXAPEP_TRANSFERASES"/>
    <property type="match status" value="1"/>
</dbReference>
<accession>A0A179G0E8</accession>
<dbReference type="InterPro" id="IPR011004">
    <property type="entry name" value="Trimer_LpxA-like_sf"/>
</dbReference>
<dbReference type="PANTHER" id="PTHR43480">
    <property type="entry name" value="ACYL-[ACYL-CARRIER-PROTEIN]--UDP-N-ACETYLGLUCOSAMINE O-ACYLTRANSFERASE"/>
    <property type="match status" value="1"/>
</dbReference>
<dbReference type="RefSeq" id="XP_018147859.1">
    <property type="nucleotide sequence ID" value="XM_018283118.1"/>
</dbReference>
<dbReference type="OrthoDB" id="25818at2759"/>
<dbReference type="STRING" id="1380566.A0A179G0E8"/>
<organism evidence="7 8">
    <name type="scientific">Pochonia chlamydosporia 170</name>
    <dbReference type="NCBI Taxonomy" id="1380566"/>
    <lineage>
        <taxon>Eukaryota</taxon>
        <taxon>Fungi</taxon>
        <taxon>Dikarya</taxon>
        <taxon>Ascomycota</taxon>
        <taxon>Pezizomycotina</taxon>
        <taxon>Sordariomycetes</taxon>
        <taxon>Hypocreomycetidae</taxon>
        <taxon>Hypocreales</taxon>
        <taxon>Clavicipitaceae</taxon>
        <taxon>Pochonia</taxon>
    </lineage>
</organism>
<dbReference type="SUPFAM" id="SSF51161">
    <property type="entry name" value="Trimeric LpxA-like enzymes"/>
    <property type="match status" value="1"/>
</dbReference>
<evidence type="ECO:0000313" key="7">
    <source>
        <dbReference type="EMBL" id="OAQ71322.1"/>
    </source>
</evidence>
<sequence>MAGSHVAHDCSIGDNVILVNEVALAGHVTVGHNTIISGLVGVAQRINIGQCAFIAAGTLVNRDVLPFSLVLGTGARTKGVSVEGLKRLGWSSERIRKLLYGMNLLFLGDDHGISTLLHDDEIKDEMNIIVSFMKKSENGICPAEGLGVGLRVNKI</sequence>
<gene>
    <name evidence="7" type="ORF">VFPPC_03639</name>
</gene>
<reference evidence="7 8" key="1">
    <citation type="journal article" date="2016" name="PLoS Pathog.">
        <title>Biosynthesis of antibiotic leucinostatins in bio-control fungus Purpureocillium lilacinum and their inhibition on phytophthora revealed by genome mining.</title>
        <authorList>
            <person name="Wang G."/>
            <person name="Liu Z."/>
            <person name="Lin R."/>
            <person name="Li E."/>
            <person name="Mao Z."/>
            <person name="Ling J."/>
            <person name="Yang Y."/>
            <person name="Yin W.B."/>
            <person name="Xie B."/>
        </authorList>
    </citation>
    <scope>NUCLEOTIDE SEQUENCE [LARGE SCALE GENOMIC DNA]</scope>
    <source>
        <strain evidence="7">170</strain>
    </source>
</reference>
<dbReference type="InterPro" id="IPR029098">
    <property type="entry name" value="Acetyltransf_C"/>
</dbReference>
<dbReference type="EMBL" id="LSBJ02000002">
    <property type="protein sequence ID" value="OAQ71322.1"/>
    <property type="molecule type" value="Genomic_DNA"/>
</dbReference>
<keyword evidence="5" id="KW-0012">Acyltransferase</keyword>
<dbReference type="KEGG" id="pchm:VFPPC_03639"/>
<dbReference type="Proteomes" id="UP000078397">
    <property type="component" value="Unassembled WGS sequence"/>
</dbReference>
<evidence type="ECO:0000256" key="4">
    <source>
        <dbReference type="ARBA" id="ARBA00023098"/>
    </source>
</evidence>
<evidence type="ECO:0000256" key="3">
    <source>
        <dbReference type="ARBA" id="ARBA00022679"/>
    </source>
</evidence>
<dbReference type="GO" id="GO:0016020">
    <property type="term" value="C:membrane"/>
    <property type="evidence" value="ECO:0007669"/>
    <property type="project" value="GOC"/>
</dbReference>
<evidence type="ECO:0000256" key="5">
    <source>
        <dbReference type="ARBA" id="ARBA00023315"/>
    </source>
</evidence>
<proteinExistence type="predicted"/>
<name>A0A179G0E8_METCM</name>
<keyword evidence="2" id="KW-0441">Lipid A biosynthesis</keyword>
<feature type="domain" description="UDP N-acetylglucosamine O-acyltransferase C-terminal" evidence="6">
    <location>
        <begin position="63"/>
        <end position="141"/>
    </location>
</feature>
<evidence type="ECO:0000256" key="2">
    <source>
        <dbReference type="ARBA" id="ARBA00022556"/>
    </source>
</evidence>
<keyword evidence="4" id="KW-0443">Lipid metabolism</keyword>
<evidence type="ECO:0000259" key="6">
    <source>
        <dbReference type="Pfam" id="PF13720"/>
    </source>
</evidence>
<dbReference type="GO" id="GO:0009245">
    <property type="term" value="P:lipid A biosynthetic process"/>
    <property type="evidence" value="ECO:0007669"/>
    <property type="project" value="UniProtKB-KW"/>
</dbReference>
<protein>
    <submittedName>
        <fullName evidence="7">Udp n-acetylglucosamine o-acyltransferase</fullName>
    </submittedName>
</protein>
<evidence type="ECO:0000313" key="8">
    <source>
        <dbReference type="Proteomes" id="UP000078397"/>
    </source>
</evidence>
<keyword evidence="1" id="KW-0444">Lipid biosynthesis</keyword>
<dbReference type="Gene3D" id="2.160.10.10">
    <property type="entry name" value="Hexapeptide repeat proteins"/>
    <property type="match status" value="1"/>
</dbReference>
<dbReference type="AlphaFoldDB" id="A0A179G0E8"/>
<evidence type="ECO:0000256" key="1">
    <source>
        <dbReference type="ARBA" id="ARBA00022516"/>
    </source>
</evidence>
<dbReference type="Pfam" id="PF13720">
    <property type="entry name" value="Acetyltransf_11"/>
    <property type="match status" value="1"/>
</dbReference>
<dbReference type="GO" id="GO:0008780">
    <property type="term" value="F:acyl-[acyl-carrier-protein]-UDP-N-acetylglucosamine O-acyltransferase activity"/>
    <property type="evidence" value="ECO:0007669"/>
    <property type="project" value="InterPro"/>
</dbReference>
<dbReference type="GeneID" id="28847112"/>
<comment type="caution">
    <text evidence="7">The sequence shown here is derived from an EMBL/GenBank/DDBJ whole genome shotgun (WGS) entry which is preliminary data.</text>
</comment>
<dbReference type="InterPro" id="IPR018357">
    <property type="entry name" value="Hexapep_transf_CS"/>
</dbReference>
<keyword evidence="3" id="KW-0808">Transferase</keyword>
<dbReference type="PANTHER" id="PTHR43480:SF1">
    <property type="entry name" value="ACYL-[ACYL-CARRIER-PROTEIN]--UDP-N-ACETYLGLUCOSAMINE O-ACYLTRANSFERASE, MITOCHONDRIAL-RELATED"/>
    <property type="match status" value="1"/>
</dbReference>
<dbReference type="InterPro" id="IPR010137">
    <property type="entry name" value="Lipid_A_LpxA"/>
</dbReference>